<reference evidence="3" key="1">
    <citation type="submission" date="2022-04" db="EMBL/GenBank/DDBJ databases">
        <title>Consumption of N2O by Flavobacterium azooxidireducens sp. nov. isolated from Decomposing Leaf Litter of Phragmites australis (Cav.).</title>
        <authorList>
            <person name="Behrendt U."/>
            <person name="Spanner T."/>
            <person name="Augustin J."/>
            <person name="Horn M.A."/>
            <person name="Kolb S."/>
            <person name="Ulrich A."/>
        </authorList>
    </citation>
    <scope>NUCLEOTIDE SEQUENCE</scope>
    <source>
        <strain evidence="3">IGB 4-14</strain>
    </source>
</reference>
<protein>
    <submittedName>
        <fullName evidence="3">T9SS type A sorting domain-containing protein</fullName>
    </submittedName>
</protein>
<proteinExistence type="predicted"/>
<evidence type="ECO:0000313" key="3">
    <source>
        <dbReference type="EMBL" id="UPQ78799.1"/>
    </source>
</evidence>
<name>A0ABY4KDJ9_9FLAO</name>
<dbReference type="NCBIfam" id="TIGR04183">
    <property type="entry name" value="Por_Secre_tail"/>
    <property type="match status" value="1"/>
</dbReference>
<dbReference type="RefSeq" id="WP_248433756.1">
    <property type="nucleotide sequence ID" value="NZ_CP096205.1"/>
</dbReference>
<dbReference type="Proteomes" id="UP000830583">
    <property type="component" value="Chromosome"/>
</dbReference>
<keyword evidence="4" id="KW-1185">Reference proteome</keyword>
<dbReference type="InterPro" id="IPR026444">
    <property type="entry name" value="Secre_tail"/>
</dbReference>
<dbReference type="Pfam" id="PF18962">
    <property type="entry name" value="Por_Secre_tail"/>
    <property type="match status" value="1"/>
</dbReference>
<keyword evidence="1" id="KW-0732">Signal</keyword>
<accession>A0ABY4KDJ9</accession>
<organism evidence="3 4">
    <name type="scientific">Flavobacterium azooxidireducens</name>
    <dbReference type="NCBI Taxonomy" id="1871076"/>
    <lineage>
        <taxon>Bacteria</taxon>
        <taxon>Pseudomonadati</taxon>
        <taxon>Bacteroidota</taxon>
        <taxon>Flavobacteriia</taxon>
        <taxon>Flavobacteriales</taxon>
        <taxon>Flavobacteriaceae</taxon>
        <taxon>Flavobacterium</taxon>
    </lineage>
</organism>
<evidence type="ECO:0000256" key="1">
    <source>
        <dbReference type="ARBA" id="ARBA00022729"/>
    </source>
</evidence>
<dbReference type="EMBL" id="CP096205">
    <property type="protein sequence ID" value="UPQ78799.1"/>
    <property type="molecule type" value="Genomic_DNA"/>
</dbReference>
<evidence type="ECO:0000313" key="4">
    <source>
        <dbReference type="Proteomes" id="UP000830583"/>
    </source>
</evidence>
<gene>
    <name evidence="3" type="ORF">M0M57_14415</name>
</gene>
<sequence length="413" mass="46308">METKNYLKLFITICILLSNFLIINAQEIKLIGFNITENNELDIVKWSAGSTAYDISTHSTIQSVYMGTSTFDVRSGKFYVNAIQYDSGEYQNKLFSYDTNSQIVTVSPQSSIYNGGSEVDMESGLVYSYDFTDPNNPEFKMFNPSTQAITTLGVINFDSFRSYYHDSSCFDSNLKIFYFTVLKEDGIKELVTVNVNSQPFSYTILPIPDSIFVDFYGLEFSNKTNKIYTMSNDSYEFGTPFSVKIGILNPLDATVSTIVDMVDTPGYEMGNKTFDQETNSYIFVGVDAVGDRHLKVVNTVTGIVDNLPLPSEYILEFECDNSIFAVSKYGVLGVNENITTTFSISPNPTRDFLKVNYDGVVLNYSIIDVMGKIVASDNLTTNNTIDVNELSNGMYILKITTDNEILTKKFIVN</sequence>
<feature type="domain" description="Secretion system C-terminal sorting" evidence="2">
    <location>
        <begin position="344"/>
        <end position="412"/>
    </location>
</feature>
<evidence type="ECO:0000259" key="2">
    <source>
        <dbReference type="Pfam" id="PF18962"/>
    </source>
</evidence>